<reference evidence="1 2" key="1">
    <citation type="submission" date="2019-06" db="EMBL/GenBank/DDBJ databases">
        <title>Complete genome sequence of the virus isoalte vB_EcoS_PHB17 infecting Shiga toxin-producing Escherichia.</title>
        <authorList>
            <person name="Chen Y."/>
            <person name="Qian P."/>
            <person name="Song J."/>
            <person name="Li X."/>
        </authorList>
    </citation>
    <scope>NUCLEOTIDE SEQUENCE [LARGE SCALE GENOMIC DNA]</scope>
</reference>
<accession>A0A514DKM0</accession>
<dbReference type="Proteomes" id="UP000315658">
    <property type="component" value="Segment"/>
</dbReference>
<evidence type="ECO:0000313" key="2">
    <source>
        <dbReference type="Proteomes" id="UP000315658"/>
    </source>
</evidence>
<sequence>MMQDKYGDHIRIYTTESKQNVFVDCSYEDSPEKLQFRAVLGLREARELVRQLQKAMGELE</sequence>
<evidence type="ECO:0000313" key="1">
    <source>
        <dbReference type="EMBL" id="QDH94214.1"/>
    </source>
</evidence>
<organism evidence="1 2">
    <name type="scientific">Escherichia phage vB_EcoS_PHB17</name>
    <dbReference type="NCBI Taxonomy" id="2591407"/>
    <lineage>
        <taxon>Viruses</taxon>
        <taxon>Duplodnaviria</taxon>
        <taxon>Heunggongvirae</taxon>
        <taxon>Uroviricota</taxon>
        <taxon>Caudoviricetes</taxon>
        <taxon>Drexlerviridae</taxon>
        <taxon>Tempevirinae</taxon>
        <taxon>Baihuvirus</taxon>
        <taxon>Baihuvirus PHB17</taxon>
        <taxon>Changchunvirus PHB17</taxon>
    </lineage>
</organism>
<dbReference type="EMBL" id="MN090155">
    <property type="protein sequence ID" value="QDH94214.1"/>
    <property type="molecule type" value="Genomic_DNA"/>
</dbReference>
<dbReference type="RefSeq" id="YP_010064580.1">
    <property type="nucleotide sequence ID" value="NC_054892.1"/>
</dbReference>
<dbReference type="GeneID" id="65053034"/>
<protein>
    <submittedName>
        <fullName evidence="1">Uncharacterized protein</fullName>
    </submittedName>
</protein>
<keyword evidence="2" id="KW-1185">Reference proteome</keyword>
<dbReference type="KEGG" id="vg:65053034"/>
<proteinExistence type="predicted"/>
<name>A0A514DKM0_9CAUD</name>